<organism evidence="1 2">
    <name type="scientific">Hoylesella buccalis ATCC 35310</name>
    <dbReference type="NCBI Taxonomy" id="679190"/>
    <lineage>
        <taxon>Bacteria</taxon>
        <taxon>Pseudomonadati</taxon>
        <taxon>Bacteroidota</taxon>
        <taxon>Bacteroidia</taxon>
        <taxon>Bacteroidales</taxon>
        <taxon>Prevotellaceae</taxon>
        <taxon>Hoylesella</taxon>
    </lineage>
</organism>
<sequence>MICALTFNGHALIIMTSQQTHHRRKLADNFLQAHTKRL</sequence>
<gene>
    <name evidence="1" type="ORF">HMPREF0650_0458</name>
</gene>
<dbReference type="AlphaFoldDB" id="D1W315"/>
<evidence type="ECO:0000313" key="2">
    <source>
        <dbReference type="Proteomes" id="UP000005283"/>
    </source>
</evidence>
<dbReference type="EMBL" id="ADEG01000013">
    <property type="protein sequence ID" value="EFA93072.1"/>
    <property type="molecule type" value="Genomic_DNA"/>
</dbReference>
<dbReference type="Proteomes" id="UP000005283">
    <property type="component" value="Unassembled WGS sequence"/>
</dbReference>
<accession>D1W315</accession>
<name>D1W315_9BACT</name>
<reference evidence="1 2" key="1">
    <citation type="submission" date="2009-12" db="EMBL/GenBank/DDBJ databases">
        <title>Genome Sequence of Prevotella buccalis ATCC 35310.</title>
        <authorList>
            <person name="Durkin A.S."/>
            <person name="Madupu R."/>
            <person name="Torralba M."/>
            <person name="Methe B."/>
            <person name="Sutton G."/>
            <person name="Strausberg R.L."/>
            <person name="Nelson K.E."/>
        </authorList>
    </citation>
    <scope>NUCLEOTIDE SEQUENCE [LARGE SCALE GENOMIC DNA]</scope>
    <source>
        <strain evidence="1 2">ATCC 35310</strain>
    </source>
</reference>
<protein>
    <submittedName>
        <fullName evidence="1">Uncharacterized protein</fullName>
    </submittedName>
</protein>
<evidence type="ECO:0000313" key="1">
    <source>
        <dbReference type="EMBL" id="EFA93072.1"/>
    </source>
</evidence>
<comment type="caution">
    <text evidence="1">The sequence shown here is derived from an EMBL/GenBank/DDBJ whole genome shotgun (WGS) entry which is preliminary data.</text>
</comment>
<proteinExistence type="predicted"/>
<keyword evidence="2" id="KW-1185">Reference proteome</keyword>